<name>A0A1H7YCN5_9NOCA</name>
<evidence type="ECO:0000313" key="2">
    <source>
        <dbReference type="EMBL" id="SEM42939.1"/>
    </source>
</evidence>
<feature type="domain" description="DUF58" evidence="1">
    <location>
        <begin position="190"/>
        <end position="347"/>
    </location>
</feature>
<dbReference type="PANTHER" id="PTHR33608">
    <property type="entry name" value="BLL2464 PROTEIN"/>
    <property type="match status" value="1"/>
</dbReference>
<protein>
    <submittedName>
        <fullName evidence="2">Uncharacterized conserved protein, DUF58 family, contains vWF domain</fullName>
    </submittedName>
</protein>
<evidence type="ECO:0000259" key="1">
    <source>
        <dbReference type="Pfam" id="PF01882"/>
    </source>
</evidence>
<dbReference type="Proteomes" id="UP000198677">
    <property type="component" value="Unassembled WGS sequence"/>
</dbReference>
<keyword evidence="3" id="KW-1185">Reference proteome</keyword>
<reference evidence="3" key="1">
    <citation type="submission" date="2016-10" db="EMBL/GenBank/DDBJ databases">
        <authorList>
            <person name="Varghese N."/>
            <person name="Submissions S."/>
        </authorList>
    </citation>
    <scope>NUCLEOTIDE SEQUENCE [LARGE SCALE GENOMIC DNA]</scope>
    <source>
        <strain evidence="3">DSM 44675</strain>
    </source>
</reference>
<accession>A0A1H7YCN5</accession>
<dbReference type="PANTHER" id="PTHR33608:SF14">
    <property type="entry name" value="POSSIBLE CONSERVED SECRETED PROTEIN"/>
    <property type="match status" value="1"/>
</dbReference>
<dbReference type="RefSeq" id="WP_072754094.1">
    <property type="nucleotide sequence ID" value="NZ_FOAW01000038.1"/>
</dbReference>
<sequence>MSAIEWRASPAAAALATCSATALVVALVGGRPELLAFAAPMLGALAARALLPRPADRVTVRGDPTTVRMFEAESVRLVVAVDAAGLRSACGVRALPQEGLEIEQEAASSDDRRTGVRIIAGRWGRYRPRVAVDVAAAGGLLAGVAVAEVATVDVFPLVDPNRPGIPPTDLPDRFGAHPTERHGPGVEYADIRAYVPGDQLRAVNWPVSARRRALHVTERRTDRAADVVVLIDAHPQAPGPASESLDRSVRGGCQVAQAALGRGDRTALVVLGARSRWLAPDLGRRQFYRVVEAVLGAGERTLPLEGTLVPRPAVPPGAAVIAFTTLLDTDFALALIDLRKRGRTVAVVDVLAGPPFEDELDPTVARMWRLERRNMYRDLGVLGIDVVGWQGDSSLERVLAGVGRRGRRAVVPR</sequence>
<gene>
    <name evidence="2" type="ORF">SAMN05444583_1388</name>
</gene>
<dbReference type="EMBL" id="FOAW01000038">
    <property type="protein sequence ID" value="SEM42939.1"/>
    <property type="molecule type" value="Genomic_DNA"/>
</dbReference>
<dbReference type="Pfam" id="PF01882">
    <property type="entry name" value="DUF58"/>
    <property type="match status" value="1"/>
</dbReference>
<dbReference type="InterPro" id="IPR002881">
    <property type="entry name" value="DUF58"/>
</dbReference>
<evidence type="ECO:0000313" key="3">
    <source>
        <dbReference type="Proteomes" id="UP000198677"/>
    </source>
</evidence>
<organism evidence="2 3">
    <name type="scientific">Rhodococcus maanshanensis</name>
    <dbReference type="NCBI Taxonomy" id="183556"/>
    <lineage>
        <taxon>Bacteria</taxon>
        <taxon>Bacillati</taxon>
        <taxon>Actinomycetota</taxon>
        <taxon>Actinomycetes</taxon>
        <taxon>Mycobacteriales</taxon>
        <taxon>Nocardiaceae</taxon>
        <taxon>Rhodococcus</taxon>
    </lineage>
</organism>
<dbReference type="OrthoDB" id="9776116at2"/>
<dbReference type="AlphaFoldDB" id="A0A1H7YCN5"/>
<proteinExistence type="predicted"/>